<evidence type="ECO:0000313" key="2">
    <source>
        <dbReference type="EMBL" id="KAE9404249.1"/>
    </source>
</evidence>
<feature type="region of interest" description="Disordered" evidence="1">
    <location>
        <begin position="125"/>
        <end position="154"/>
    </location>
</feature>
<sequence>MFQFIARRLCGAQTMKTSFWTFNPPQGIAMRSNVGTSAILKTHGSLFHQCFSSATFLSMAEEVCFAVIDSDAQTSPEEPDVDCSSDGTLYSPHEPEPVPKVNGQTQTEDIRVIQVDKSVQTVYQSLGSESEATRHSNVRNRHRDSKIQAEPSFSCSCSCSPVSGTATEPASPDSVYSQNSDDDPEYLEYTMEASNVPDPVTRTPMQDFALTDLLALSILPTFLIVKFEDDEEELEFRQRIGEMLKEYKPLTSAVFLALEYIERLRNRINTINSFYWWFMLCLLYAHQTLDDFGTITVDHVEHFMNIDASFVKRRQRNGYKALEYHLRISQVDWVYFLNHIRVSVGGLPLASAEAILQLISESLPIPSASPKDELLNPLHCLEKALEEDRMAIEQYQCVWGNRMSGSESQL</sequence>
<dbReference type="AlphaFoldDB" id="A0A6A4I0H7"/>
<protein>
    <submittedName>
        <fullName evidence="2">Uncharacterized protein</fullName>
    </submittedName>
</protein>
<evidence type="ECO:0000256" key="1">
    <source>
        <dbReference type="SAM" id="MobiDB-lite"/>
    </source>
</evidence>
<feature type="compositionally biased region" description="Polar residues" evidence="1">
    <location>
        <begin position="164"/>
        <end position="179"/>
    </location>
</feature>
<feature type="region of interest" description="Disordered" evidence="1">
    <location>
        <begin position="164"/>
        <end position="183"/>
    </location>
</feature>
<dbReference type="Proteomes" id="UP000799118">
    <property type="component" value="Unassembled WGS sequence"/>
</dbReference>
<feature type="region of interest" description="Disordered" evidence="1">
    <location>
        <begin position="73"/>
        <end position="106"/>
    </location>
</feature>
<evidence type="ECO:0000313" key="3">
    <source>
        <dbReference type="Proteomes" id="UP000799118"/>
    </source>
</evidence>
<gene>
    <name evidence="2" type="ORF">BT96DRAFT_433708</name>
</gene>
<organism evidence="2 3">
    <name type="scientific">Gymnopus androsaceus JB14</name>
    <dbReference type="NCBI Taxonomy" id="1447944"/>
    <lineage>
        <taxon>Eukaryota</taxon>
        <taxon>Fungi</taxon>
        <taxon>Dikarya</taxon>
        <taxon>Basidiomycota</taxon>
        <taxon>Agaricomycotina</taxon>
        <taxon>Agaricomycetes</taxon>
        <taxon>Agaricomycetidae</taxon>
        <taxon>Agaricales</taxon>
        <taxon>Marasmiineae</taxon>
        <taxon>Omphalotaceae</taxon>
        <taxon>Gymnopus</taxon>
    </lineage>
</organism>
<dbReference type="EMBL" id="ML769418">
    <property type="protein sequence ID" value="KAE9404249.1"/>
    <property type="molecule type" value="Genomic_DNA"/>
</dbReference>
<dbReference type="OrthoDB" id="2874150at2759"/>
<name>A0A6A4I0H7_9AGAR</name>
<reference evidence="2" key="1">
    <citation type="journal article" date="2019" name="Environ. Microbiol.">
        <title>Fungal ecological strategies reflected in gene transcription - a case study of two litter decomposers.</title>
        <authorList>
            <person name="Barbi F."/>
            <person name="Kohler A."/>
            <person name="Barry K."/>
            <person name="Baskaran P."/>
            <person name="Daum C."/>
            <person name="Fauchery L."/>
            <person name="Ihrmark K."/>
            <person name="Kuo A."/>
            <person name="LaButti K."/>
            <person name="Lipzen A."/>
            <person name="Morin E."/>
            <person name="Grigoriev I.V."/>
            <person name="Henrissat B."/>
            <person name="Lindahl B."/>
            <person name="Martin F."/>
        </authorList>
    </citation>
    <scope>NUCLEOTIDE SEQUENCE</scope>
    <source>
        <strain evidence="2">JB14</strain>
    </source>
</reference>
<keyword evidence="3" id="KW-1185">Reference proteome</keyword>
<accession>A0A6A4I0H7</accession>
<proteinExistence type="predicted"/>